<keyword evidence="1" id="KW-1133">Transmembrane helix</keyword>
<evidence type="ECO:0000256" key="1">
    <source>
        <dbReference type="SAM" id="Phobius"/>
    </source>
</evidence>
<reference evidence="2 3" key="1">
    <citation type="submission" date="2019-04" db="EMBL/GenBank/DDBJ databases">
        <title>Azoarcus nasutitermitis sp. nov. isolated from termite nest.</title>
        <authorList>
            <person name="Lin S.-Y."/>
            <person name="Hameed A."/>
            <person name="Hsu Y.-H."/>
            <person name="Young C.-C."/>
        </authorList>
    </citation>
    <scope>NUCLEOTIDE SEQUENCE [LARGE SCALE GENOMIC DNA]</scope>
    <source>
        <strain evidence="2 3">CC-YHH838</strain>
    </source>
</reference>
<dbReference type="EMBL" id="SSOC01000004">
    <property type="protein sequence ID" value="THF64938.1"/>
    <property type="molecule type" value="Genomic_DNA"/>
</dbReference>
<dbReference type="AlphaFoldDB" id="A0A4S4B206"/>
<keyword evidence="1" id="KW-0812">Transmembrane</keyword>
<keyword evidence="1" id="KW-0472">Membrane</keyword>
<protein>
    <submittedName>
        <fullName evidence="2">Uncharacterized protein</fullName>
    </submittedName>
</protein>
<feature type="transmembrane region" description="Helical" evidence="1">
    <location>
        <begin position="6"/>
        <end position="25"/>
    </location>
</feature>
<accession>A0A4S4B206</accession>
<name>A0A4S4B206_9RHOO</name>
<keyword evidence="3" id="KW-1185">Reference proteome</keyword>
<dbReference type="OrthoDB" id="8812451at2"/>
<comment type="caution">
    <text evidence="2">The sequence shown here is derived from an EMBL/GenBank/DDBJ whole genome shotgun (WGS) entry which is preliminary data.</text>
</comment>
<gene>
    <name evidence="2" type="ORF">E6C76_12985</name>
</gene>
<dbReference type="Proteomes" id="UP000308430">
    <property type="component" value="Unassembled WGS sequence"/>
</dbReference>
<sequence>MNPRTLFVANALVSLIAVAGTLLLYDRQVIRPARTIGVVDLAEVYRVKEDEFTRRLTSARTEEERQAALDMARAFSRQLPAALAALPAECGCLVVLKASVAGPTPYTVDLTEHLRRMVETP</sequence>
<evidence type="ECO:0000313" key="3">
    <source>
        <dbReference type="Proteomes" id="UP000308430"/>
    </source>
</evidence>
<dbReference type="RefSeq" id="WP_136348631.1">
    <property type="nucleotide sequence ID" value="NZ_SSOC01000004.1"/>
</dbReference>
<organism evidence="2 3">
    <name type="scientific">Pseudothauera nasutitermitis</name>
    <dbReference type="NCBI Taxonomy" id="2565930"/>
    <lineage>
        <taxon>Bacteria</taxon>
        <taxon>Pseudomonadati</taxon>
        <taxon>Pseudomonadota</taxon>
        <taxon>Betaproteobacteria</taxon>
        <taxon>Rhodocyclales</taxon>
        <taxon>Zoogloeaceae</taxon>
        <taxon>Pseudothauera</taxon>
    </lineage>
</organism>
<evidence type="ECO:0000313" key="2">
    <source>
        <dbReference type="EMBL" id="THF64938.1"/>
    </source>
</evidence>
<proteinExistence type="predicted"/>